<reference evidence="2 3" key="1">
    <citation type="submission" date="2019-08" db="EMBL/GenBank/DDBJ databases">
        <authorList>
            <person name="Dhanesh K."/>
            <person name="Kumar G."/>
            <person name="Sasikala C."/>
            <person name="Venkata Ramana C."/>
        </authorList>
    </citation>
    <scope>NUCLEOTIDE SEQUENCE [LARGE SCALE GENOMIC DNA]</scope>
    <source>
        <strain evidence="2 3">JC645</strain>
    </source>
</reference>
<evidence type="ECO:0000313" key="2">
    <source>
        <dbReference type="EMBL" id="KAA5546977.1"/>
    </source>
</evidence>
<accession>A0A5M6DHF9</accession>
<name>A0A5M6DHF9_9BACT</name>
<dbReference type="AlphaFoldDB" id="A0A5M6DHF9"/>
<sequence length="443" mass="46674">MALPDELLDELLTGHLDDALSGDERARVEQMLRDDPSLRQRLQRLREQISETKQAAWPPPELSDGFADQVVQAAIDHARDQGLPDEHPLRRAESGTLHVEPAATPRFHGGTERRTGWVIAATLGLAASIVFAAFVLQDRAQRQEPNSRPGTLLADQDPTSVSERDAAGPMIDASGDRVADAGSAASTTEAGAQPLPDAESGLASVDRTPSGAAMEPGRADEPAATLDRPAMEAVAESSVTNVPQDRAADDDAPKNAASAAQIQPLQSLLVIRVQLTDVGRAADPLEDALASAAIETGAEQPIGDALAGVIPSDDAAQNATESEGERVVLLQAPAKKLDRLIQQLIADGNGVASVQFSLISEAPLLRSVDAVRSEAIDPTEIRHAGKSWPIVGGSNPAFDVWSNRLGSRAFIPMDAQTGSKAVRMAAGSDDGPDVMEHLLILIR</sequence>
<evidence type="ECO:0000256" key="1">
    <source>
        <dbReference type="SAM" id="MobiDB-lite"/>
    </source>
</evidence>
<dbReference type="RefSeq" id="WP_150074084.1">
    <property type="nucleotide sequence ID" value="NZ_VWOX01000001.1"/>
</dbReference>
<dbReference type="EMBL" id="VWOX01000001">
    <property type="protein sequence ID" value="KAA5546977.1"/>
    <property type="molecule type" value="Genomic_DNA"/>
</dbReference>
<evidence type="ECO:0000313" key="3">
    <source>
        <dbReference type="Proteomes" id="UP000324479"/>
    </source>
</evidence>
<gene>
    <name evidence="2" type="ORF">FYK55_00725</name>
</gene>
<protein>
    <submittedName>
        <fullName evidence="2">Uncharacterized protein</fullName>
    </submittedName>
</protein>
<feature type="region of interest" description="Disordered" evidence="1">
    <location>
        <begin position="141"/>
        <end position="259"/>
    </location>
</feature>
<organism evidence="2 3">
    <name type="scientific">Roseiconus nitratireducens</name>
    <dbReference type="NCBI Taxonomy" id="2605748"/>
    <lineage>
        <taxon>Bacteria</taxon>
        <taxon>Pseudomonadati</taxon>
        <taxon>Planctomycetota</taxon>
        <taxon>Planctomycetia</taxon>
        <taxon>Pirellulales</taxon>
        <taxon>Pirellulaceae</taxon>
        <taxon>Roseiconus</taxon>
    </lineage>
</organism>
<comment type="caution">
    <text evidence="2">The sequence shown here is derived from an EMBL/GenBank/DDBJ whole genome shotgun (WGS) entry which is preliminary data.</text>
</comment>
<proteinExistence type="predicted"/>
<dbReference type="Proteomes" id="UP000324479">
    <property type="component" value="Unassembled WGS sequence"/>
</dbReference>
<keyword evidence="3" id="KW-1185">Reference proteome</keyword>
<feature type="compositionally biased region" description="Low complexity" evidence="1">
    <location>
        <begin position="180"/>
        <end position="192"/>
    </location>
</feature>